<keyword evidence="3" id="KW-1185">Reference proteome</keyword>
<dbReference type="Pfam" id="PF01637">
    <property type="entry name" value="ATPase_2"/>
    <property type="match status" value="1"/>
</dbReference>
<feature type="domain" description="ATPase" evidence="1">
    <location>
        <begin position="10"/>
        <end position="186"/>
    </location>
</feature>
<evidence type="ECO:0000313" key="2">
    <source>
        <dbReference type="EMBL" id="GII81975.1"/>
    </source>
</evidence>
<dbReference type="Gene3D" id="3.40.50.300">
    <property type="entry name" value="P-loop containing nucleotide triphosphate hydrolases"/>
    <property type="match status" value="1"/>
</dbReference>
<dbReference type="Proteomes" id="UP000655287">
    <property type="component" value="Unassembled WGS sequence"/>
</dbReference>
<dbReference type="SUPFAM" id="SSF52540">
    <property type="entry name" value="P-loop containing nucleoside triphosphate hydrolases"/>
    <property type="match status" value="1"/>
</dbReference>
<gene>
    <name evidence="2" type="ORF">Sru01_69570</name>
</gene>
<dbReference type="EMBL" id="BOOU01000125">
    <property type="protein sequence ID" value="GII81975.1"/>
    <property type="molecule type" value="Genomic_DNA"/>
</dbReference>
<reference evidence="2" key="1">
    <citation type="submission" date="2021-01" db="EMBL/GenBank/DDBJ databases">
        <title>Whole genome shotgun sequence of Sphaerisporangium rufum NBRC 109079.</title>
        <authorList>
            <person name="Komaki H."/>
            <person name="Tamura T."/>
        </authorList>
    </citation>
    <scope>NUCLEOTIDE SEQUENCE</scope>
    <source>
        <strain evidence="2">NBRC 109079</strain>
    </source>
</reference>
<evidence type="ECO:0000313" key="3">
    <source>
        <dbReference type="Proteomes" id="UP000655287"/>
    </source>
</evidence>
<dbReference type="AlphaFoldDB" id="A0A919V934"/>
<dbReference type="InterPro" id="IPR027417">
    <property type="entry name" value="P-loop_NTPase"/>
</dbReference>
<dbReference type="PANTHER" id="PTHR34704:SF1">
    <property type="entry name" value="ATPASE"/>
    <property type="match status" value="1"/>
</dbReference>
<proteinExistence type="predicted"/>
<evidence type="ECO:0000259" key="1">
    <source>
        <dbReference type="Pfam" id="PF01637"/>
    </source>
</evidence>
<sequence>MMSPKPPEVFDRTAEWRDLTDFVTSDTPGLRIGVVYGRRRQGKSFLLRRLARAASGLYSMAVEQEARPALRRFTDAAARAEGRAPGAYGAENWETALDEALRRHRLVVIDEYPFLLGNAPELSSLIQSLYDEWDYRADGSTGRLLLCGSAISVMSELLSGTRPLRGRAVLDMCLKPFNFRDAAAFWQVSDLDLAVQLNAIFGGTPGYRALIDQPSPERVADLGPWLARTLLNPAHALFGENDYLLREDPRITDRALYHSILAAIAAGAGTPARIARVIGRPDRSLAHPLSVLRAAGFVRPVHDVLRQRGTQLTLMDPIVRFYTTVMWRRLDDLEERQAEQVWTASAETFHRQVLGPHFEDLAREWTARFAADECLGEPVGAVGQTVVSDPAGRAQHEVDVVALAAGEPLFAKNARVVLLGEAKYTGEQRTLRDLRRLEHIRALLGGRGVRADTAALAIFSRTGFDHALRQAAAGRPDVHLIGLPELYGAHPIP</sequence>
<protein>
    <submittedName>
        <fullName evidence="2">ATPase AAA</fullName>
    </submittedName>
</protein>
<comment type="caution">
    <text evidence="2">The sequence shown here is derived from an EMBL/GenBank/DDBJ whole genome shotgun (WGS) entry which is preliminary data.</text>
</comment>
<name>A0A919V934_9ACTN</name>
<dbReference type="PANTHER" id="PTHR34704">
    <property type="entry name" value="ATPASE"/>
    <property type="match status" value="1"/>
</dbReference>
<dbReference type="InterPro" id="IPR011579">
    <property type="entry name" value="ATPase_dom"/>
</dbReference>
<accession>A0A919V934</accession>
<organism evidence="2 3">
    <name type="scientific">Sphaerisporangium rufum</name>
    <dbReference type="NCBI Taxonomy" id="1381558"/>
    <lineage>
        <taxon>Bacteria</taxon>
        <taxon>Bacillati</taxon>
        <taxon>Actinomycetota</taxon>
        <taxon>Actinomycetes</taxon>
        <taxon>Streptosporangiales</taxon>
        <taxon>Streptosporangiaceae</taxon>
        <taxon>Sphaerisporangium</taxon>
    </lineage>
</organism>
<dbReference type="RefSeq" id="WP_203995085.1">
    <property type="nucleotide sequence ID" value="NZ_BOOU01000125.1"/>
</dbReference>
<dbReference type="GO" id="GO:0005524">
    <property type="term" value="F:ATP binding"/>
    <property type="evidence" value="ECO:0007669"/>
    <property type="project" value="InterPro"/>
</dbReference>